<keyword evidence="7" id="KW-0442">Lipid degradation</keyword>
<dbReference type="CDD" id="cd04015">
    <property type="entry name" value="C2_plant_PLD"/>
    <property type="match status" value="1"/>
</dbReference>
<dbReference type="PANTHER" id="PTHR18896:SF161">
    <property type="entry name" value="PHOSPHOLIPASE D"/>
    <property type="match status" value="1"/>
</dbReference>
<dbReference type="InterPro" id="IPR015679">
    <property type="entry name" value="PLipase_D_fam"/>
</dbReference>
<dbReference type="InterPro" id="IPR000008">
    <property type="entry name" value="C2_dom"/>
</dbReference>
<feature type="domain" description="C2" evidence="9">
    <location>
        <begin position="19"/>
        <end position="140"/>
    </location>
</feature>
<comment type="catalytic activity">
    <reaction evidence="1">
        <text>a 1,2-diacyl-sn-glycero-3-phosphocholine + H2O = a 1,2-diacyl-sn-glycero-3-phosphate + choline + H(+)</text>
        <dbReference type="Rhea" id="RHEA:14445"/>
        <dbReference type="ChEBI" id="CHEBI:15354"/>
        <dbReference type="ChEBI" id="CHEBI:15377"/>
        <dbReference type="ChEBI" id="CHEBI:15378"/>
        <dbReference type="ChEBI" id="CHEBI:57643"/>
        <dbReference type="ChEBI" id="CHEBI:58608"/>
        <dbReference type="EC" id="3.1.4.4"/>
    </reaction>
</comment>
<evidence type="ECO:0000259" key="10">
    <source>
        <dbReference type="PROSITE" id="PS50035"/>
    </source>
</evidence>
<dbReference type="AlphaFoldDB" id="A0A6L2JXU7"/>
<dbReference type="GO" id="GO:0005886">
    <property type="term" value="C:plasma membrane"/>
    <property type="evidence" value="ECO:0007669"/>
    <property type="project" value="TreeGrafter"/>
</dbReference>
<gene>
    <name evidence="11" type="ORF">Tci_013916</name>
</gene>
<comment type="cofactor">
    <cofactor evidence="2">
        <name>Ca(2+)</name>
        <dbReference type="ChEBI" id="CHEBI:29108"/>
    </cofactor>
</comment>
<evidence type="ECO:0000313" key="11">
    <source>
        <dbReference type="EMBL" id="GEU41938.1"/>
    </source>
</evidence>
<accession>A0A6L2JXU7</accession>
<keyword evidence="6" id="KW-0378">Hydrolase</keyword>
<reference evidence="11" key="1">
    <citation type="journal article" date="2019" name="Sci. Rep.">
        <title>Draft genome of Tanacetum cinerariifolium, the natural source of mosquito coil.</title>
        <authorList>
            <person name="Yamashiro T."/>
            <person name="Shiraishi A."/>
            <person name="Satake H."/>
            <person name="Nakayama K."/>
        </authorList>
    </citation>
    <scope>NUCLEOTIDE SEQUENCE</scope>
</reference>
<evidence type="ECO:0000256" key="7">
    <source>
        <dbReference type="ARBA" id="ARBA00022963"/>
    </source>
</evidence>
<evidence type="ECO:0000256" key="2">
    <source>
        <dbReference type="ARBA" id="ARBA00001913"/>
    </source>
</evidence>
<keyword evidence="5" id="KW-0677">Repeat</keyword>
<dbReference type="GO" id="GO:0009395">
    <property type="term" value="P:phospholipid catabolic process"/>
    <property type="evidence" value="ECO:0007669"/>
    <property type="project" value="TreeGrafter"/>
</dbReference>
<organism evidence="11">
    <name type="scientific">Tanacetum cinerariifolium</name>
    <name type="common">Dalmatian daisy</name>
    <name type="synonym">Chrysanthemum cinerariifolium</name>
    <dbReference type="NCBI Taxonomy" id="118510"/>
    <lineage>
        <taxon>Eukaryota</taxon>
        <taxon>Viridiplantae</taxon>
        <taxon>Streptophyta</taxon>
        <taxon>Embryophyta</taxon>
        <taxon>Tracheophyta</taxon>
        <taxon>Spermatophyta</taxon>
        <taxon>Magnoliopsida</taxon>
        <taxon>eudicotyledons</taxon>
        <taxon>Gunneridae</taxon>
        <taxon>Pentapetalae</taxon>
        <taxon>asterids</taxon>
        <taxon>campanulids</taxon>
        <taxon>Asterales</taxon>
        <taxon>Asteraceae</taxon>
        <taxon>Asteroideae</taxon>
        <taxon>Anthemideae</taxon>
        <taxon>Anthemidinae</taxon>
        <taxon>Tanacetum</taxon>
    </lineage>
</organism>
<proteinExistence type="inferred from homology"/>
<dbReference type="EC" id="3.1.4.4" evidence="4"/>
<dbReference type="Pfam" id="PF00168">
    <property type="entry name" value="C2"/>
    <property type="match status" value="1"/>
</dbReference>
<evidence type="ECO:0000256" key="5">
    <source>
        <dbReference type="ARBA" id="ARBA00022737"/>
    </source>
</evidence>
<evidence type="ECO:0000256" key="4">
    <source>
        <dbReference type="ARBA" id="ARBA00012027"/>
    </source>
</evidence>
<dbReference type="GO" id="GO:0004630">
    <property type="term" value="F:phospholipase D activity"/>
    <property type="evidence" value="ECO:0007669"/>
    <property type="project" value="UniProtKB-EC"/>
</dbReference>
<dbReference type="InterPro" id="IPR001736">
    <property type="entry name" value="PLipase_D/transphosphatidylase"/>
</dbReference>
<evidence type="ECO:0000256" key="8">
    <source>
        <dbReference type="ARBA" id="ARBA00023098"/>
    </source>
</evidence>
<dbReference type="Gene3D" id="3.30.870.10">
    <property type="entry name" value="Endonuclease Chain A"/>
    <property type="match status" value="1"/>
</dbReference>
<dbReference type="InterPro" id="IPR035892">
    <property type="entry name" value="C2_domain_sf"/>
</dbReference>
<comment type="caution">
    <text evidence="11">The sequence shown here is derived from an EMBL/GenBank/DDBJ whole genome shotgun (WGS) entry which is preliminary data.</text>
</comment>
<comment type="similarity">
    <text evidence="3">Belongs to the phospholipase D family. C2-PLD subfamily.</text>
</comment>
<dbReference type="SUPFAM" id="SSF56024">
    <property type="entry name" value="Phospholipase D/nuclease"/>
    <property type="match status" value="1"/>
</dbReference>
<dbReference type="SMART" id="SM00239">
    <property type="entry name" value="C2"/>
    <property type="match status" value="1"/>
</dbReference>
<feature type="domain" description="PLD phosphodiesterase" evidence="10">
    <location>
        <begin position="256"/>
        <end position="290"/>
    </location>
</feature>
<evidence type="ECO:0000256" key="3">
    <source>
        <dbReference type="ARBA" id="ARBA00010683"/>
    </source>
</evidence>
<dbReference type="EMBL" id="BKCJ010001503">
    <property type="protein sequence ID" value="GEU41938.1"/>
    <property type="molecule type" value="Genomic_DNA"/>
</dbReference>
<evidence type="ECO:0000256" key="1">
    <source>
        <dbReference type="ARBA" id="ARBA00000798"/>
    </source>
</evidence>
<name>A0A6L2JXU7_TANCI</name>
<protein>
    <recommendedName>
        <fullName evidence="4">phospholipase D</fullName>
        <ecNumber evidence="4">3.1.4.4</ecNumber>
    </recommendedName>
</protein>
<dbReference type="PANTHER" id="PTHR18896">
    <property type="entry name" value="PHOSPHOLIPASE D"/>
    <property type="match status" value="1"/>
</dbReference>
<evidence type="ECO:0000259" key="9">
    <source>
        <dbReference type="PROSITE" id="PS50004"/>
    </source>
</evidence>
<dbReference type="PROSITE" id="PS50004">
    <property type="entry name" value="C2"/>
    <property type="match status" value="1"/>
</dbReference>
<sequence>MAEPVDEGSQHSQGVQVVPFRTPNASLKVVLLHGNLDICVKNASHLPNRDSFNEKFKMLLGTSDPYVTISVANAVIGRTYVVNNSENPVWMQRFNVHVAHYTSEVLFVVKDNDVIGSKLIGAVGIPAGILVSDSVIEGTFPILNASGHPCKLGAVLTLSIQYTPVEKMALYGGGVGPDPDLKGVPGTYFPLRRGGKVTLYQDAHVDGSVPSFKLDRGVMQTRDEETRVFFKYSKVQVLLCPRSAGKGSWTKKDGETIYTHHQNSVIVDADAGIKRRIAAFVGGLDLCRGRYDTPEHSLYSTLHTLHKDDYHNPNYKGSTVGCPREPWHDLHCRIEGPV</sequence>
<dbReference type="PROSITE" id="PS50035">
    <property type="entry name" value="PLD"/>
    <property type="match status" value="1"/>
</dbReference>
<dbReference type="Gene3D" id="2.60.40.150">
    <property type="entry name" value="C2 domain"/>
    <property type="match status" value="1"/>
</dbReference>
<dbReference type="SUPFAM" id="SSF49562">
    <property type="entry name" value="C2 domain (Calcium/lipid-binding domain, CaLB)"/>
    <property type="match status" value="1"/>
</dbReference>
<keyword evidence="8" id="KW-0443">Lipid metabolism</keyword>
<evidence type="ECO:0000256" key="6">
    <source>
        <dbReference type="ARBA" id="ARBA00022801"/>
    </source>
</evidence>